<evidence type="ECO:0000256" key="10">
    <source>
        <dbReference type="ARBA" id="ARBA00048721"/>
    </source>
</evidence>
<keyword evidence="7 11" id="KW-0547">Nucleotide-binding</keyword>
<keyword evidence="4 11" id="KW-0662">Pyridine nucleotide biosynthesis</keyword>
<dbReference type="PANTHER" id="PTHR39321">
    <property type="entry name" value="NICOTINATE-NUCLEOTIDE ADENYLYLTRANSFERASE-RELATED"/>
    <property type="match status" value="1"/>
</dbReference>
<evidence type="ECO:0000256" key="4">
    <source>
        <dbReference type="ARBA" id="ARBA00022642"/>
    </source>
</evidence>
<evidence type="ECO:0000313" key="13">
    <source>
        <dbReference type="EMBL" id="MEE3744512.1"/>
    </source>
</evidence>
<evidence type="ECO:0000256" key="2">
    <source>
        <dbReference type="ARBA" id="ARBA00005019"/>
    </source>
</evidence>
<dbReference type="PANTHER" id="PTHR39321:SF3">
    <property type="entry name" value="PHOSPHOPANTETHEINE ADENYLYLTRANSFERASE"/>
    <property type="match status" value="1"/>
</dbReference>
<dbReference type="NCBIfam" id="TIGR00482">
    <property type="entry name" value="nicotinate (nicotinamide) nucleotide adenylyltransferase"/>
    <property type="match status" value="1"/>
</dbReference>
<dbReference type="GO" id="GO:0016779">
    <property type="term" value="F:nucleotidyltransferase activity"/>
    <property type="evidence" value="ECO:0007669"/>
    <property type="project" value="UniProtKB-KW"/>
</dbReference>
<keyword evidence="5 11" id="KW-0808">Transferase</keyword>
<proteinExistence type="inferred from homology"/>
<keyword evidence="8 11" id="KW-0067">ATP-binding</keyword>
<comment type="function">
    <text evidence="1 11">Catalyzes the reversible adenylation of nicotinate mononucleotide (NaMN) to nicotinic acid adenine dinucleotide (NaAD).</text>
</comment>
<evidence type="ECO:0000256" key="7">
    <source>
        <dbReference type="ARBA" id="ARBA00022741"/>
    </source>
</evidence>
<keyword evidence="9 11" id="KW-0520">NAD</keyword>
<evidence type="ECO:0000256" key="6">
    <source>
        <dbReference type="ARBA" id="ARBA00022695"/>
    </source>
</evidence>
<dbReference type="HAMAP" id="MF_00244">
    <property type="entry name" value="NaMN_adenylyltr"/>
    <property type="match status" value="1"/>
</dbReference>
<dbReference type="Gene3D" id="3.40.50.620">
    <property type="entry name" value="HUPs"/>
    <property type="match status" value="1"/>
</dbReference>
<keyword evidence="6 11" id="KW-0548">Nucleotidyltransferase</keyword>
<evidence type="ECO:0000313" key="14">
    <source>
        <dbReference type="Proteomes" id="UP001331664"/>
    </source>
</evidence>
<evidence type="ECO:0000256" key="9">
    <source>
        <dbReference type="ARBA" id="ARBA00023027"/>
    </source>
</evidence>
<feature type="domain" description="Cytidyltransferase-like" evidence="12">
    <location>
        <begin position="5"/>
        <end position="157"/>
    </location>
</feature>
<dbReference type="InterPro" id="IPR004821">
    <property type="entry name" value="Cyt_trans-like"/>
</dbReference>
<dbReference type="InterPro" id="IPR014729">
    <property type="entry name" value="Rossmann-like_a/b/a_fold"/>
</dbReference>
<dbReference type="InterPro" id="IPR005248">
    <property type="entry name" value="NadD/NMNAT"/>
</dbReference>
<comment type="caution">
    <text evidence="13">The sequence shown here is derived from an EMBL/GenBank/DDBJ whole genome shotgun (WGS) entry which is preliminary data.</text>
</comment>
<comment type="catalytic activity">
    <reaction evidence="10 11">
        <text>nicotinate beta-D-ribonucleotide + ATP + H(+) = deamido-NAD(+) + diphosphate</text>
        <dbReference type="Rhea" id="RHEA:22860"/>
        <dbReference type="ChEBI" id="CHEBI:15378"/>
        <dbReference type="ChEBI" id="CHEBI:30616"/>
        <dbReference type="ChEBI" id="CHEBI:33019"/>
        <dbReference type="ChEBI" id="CHEBI:57502"/>
        <dbReference type="ChEBI" id="CHEBI:58437"/>
        <dbReference type="EC" id="2.7.7.18"/>
    </reaction>
</comment>
<evidence type="ECO:0000256" key="5">
    <source>
        <dbReference type="ARBA" id="ARBA00022679"/>
    </source>
</evidence>
<accession>A0ABU7M479</accession>
<dbReference type="EC" id="2.7.7.18" evidence="11"/>
<evidence type="ECO:0000256" key="1">
    <source>
        <dbReference type="ARBA" id="ARBA00002324"/>
    </source>
</evidence>
<reference evidence="13 14" key="1">
    <citation type="submission" date="2024-01" db="EMBL/GenBank/DDBJ databases">
        <title>Campylobacter porcellus sp. nov.</title>
        <authorList>
            <person name="Papic B."/>
            <person name="Gruntar I."/>
        </authorList>
    </citation>
    <scope>NUCLEOTIDE SEQUENCE [LARGE SCALE GENOMIC DNA]</scope>
    <source>
        <strain evidence="13 14">CX2-4855-23</strain>
    </source>
</reference>
<name>A0ABU7M479_9BACT</name>
<dbReference type="EMBL" id="JAZBRD010000005">
    <property type="protein sequence ID" value="MEE3744512.1"/>
    <property type="molecule type" value="Genomic_DNA"/>
</dbReference>
<dbReference type="Proteomes" id="UP001331664">
    <property type="component" value="Unassembled WGS sequence"/>
</dbReference>
<dbReference type="SUPFAM" id="SSF52374">
    <property type="entry name" value="Nucleotidylyl transferase"/>
    <property type="match status" value="1"/>
</dbReference>
<keyword evidence="14" id="KW-1185">Reference proteome</keyword>
<gene>
    <name evidence="11 13" type="primary">nadD</name>
    <name evidence="13" type="ORF">V2I23_04310</name>
</gene>
<dbReference type="Pfam" id="PF01467">
    <property type="entry name" value="CTP_transf_like"/>
    <property type="match status" value="1"/>
</dbReference>
<evidence type="ECO:0000256" key="3">
    <source>
        <dbReference type="ARBA" id="ARBA00009014"/>
    </source>
</evidence>
<evidence type="ECO:0000256" key="8">
    <source>
        <dbReference type="ARBA" id="ARBA00022840"/>
    </source>
</evidence>
<comment type="similarity">
    <text evidence="3 11">Belongs to the NadD family.</text>
</comment>
<evidence type="ECO:0000256" key="11">
    <source>
        <dbReference type="HAMAP-Rule" id="MF_00244"/>
    </source>
</evidence>
<sequence>MNIAIFGGSFDPPHFGHDMIVKSALNSLNIDKLIIIPTFLSPFKSKFSAPPLLRFEWCKDLWLNLDSKIIVSDYEISQNKAVYTIDSVKYFKDKLNANKIYLIIGADQLENLHKWHKFDELDKIVSFVVASRDGIEIKPNLQKLDINVKISSSKIKSKLDFDQIPNTILDSVKKFYKDTNAK</sequence>
<comment type="pathway">
    <text evidence="2 11">Cofactor biosynthesis; NAD(+) biosynthesis; deamido-NAD(+) from nicotinate D-ribonucleotide: step 1/1.</text>
</comment>
<protein>
    <recommendedName>
        <fullName evidence="11">Probable nicotinate-nucleotide adenylyltransferase</fullName>
        <ecNumber evidence="11">2.7.7.18</ecNumber>
    </recommendedName>
    <alternativeName>
        <fullName evidence="11">Deamido-NAD(+) diphosphorylase</fullName>
    </alternativeName>
    <alternativeName>
        <fullName evidence="11">Deamido-NAD(+) pyrophosphorylase</fullName>
    </alternativeName>
    <alternativeName>
        <fullName evidence="11">Nicotinate mononucleotide adenylyltransferase</fullName>
        <shortName evidence="11">NaMN adenylyltransferase</shortName>
    </alternativeName>
</protein>
<evidence type="ECO:0000259" key="12">
    <source>
        <dbReference type="Pfam" id="PF01467"/>
    </source>
</evidence>
<organism evidence="13 14">
    <name type="scientific">Campylobacter porcelli</name>
    <dbReference type="NCBI Taxonomy" id="1660073"/>
    <lineage>
        <taxon>Bacteria</taxon>
        <taxon>Pseudomonadati</taxon>
        <taxon>Campylobacterota</taxon>
        <taxon>Epsilonproteobacteria</taxon>
        <taxon>Campylobacterales</taxon>
        <taxon>Campylobacteraceae</taxon>
        <taxon>Campylobacter</taxon>
    </lineage>
</organism>
<dbReference type="RefSeq" id="WP_330518897.1">
    <property type="nucleotide sequence ID" value="NZ_JAZBRC010000006.1"/>
</dbReference>
<dbReference type="CDD" id="cd02165">
    <property type="entry name" value="NMNAT"/>
    <property type="match status" value="1"/>
</dbReference>